<dbReference type="OrthoDB" id="6717961at2"/>
<name>A0A1M4T1R7_9FLAO</name>
<gene>
    <name evidence="1" type="ORF">SAMN05443633_101131</name>
</gene>
<evidence type="ECO:0000313" key="1">
    <source>
        <dbReference type="EMBL" id="SHE38364.1"/>
    </source>
</evidence>
<keyword evidence="2" id="KW-1185">Reference proteome</keyword>
<dbReference type="SUPFAM" id="SSF55486">
    <property type="entry name" value="Metalloproteases ('zincins'), catalytic domain"/>
    <property type="match status" value="1"/>
</dbReference>
<organism evidence="1 2">
    <name type="scientific">Chryseobacterium arachidis</name>
    <dbReference type="NCBI Taxonomy" id="1416778"/>
    <lineage>
        <taxon>Bacteria</taxon>
        <taxon>Pseudomonadati</taxon>
        <taxon>Bacteroidota</taxon>
        <taxon>Flavobacteriia</taxon>
        <taxon>Flavobacteriales</taxon>
        <taxon>Weeksellaceae</taxon>
        <taxon>Chryseobacterium group</taxon>
        <taxon>Chryseobacterium</taxon>
    </lineage>
</organism>
<dbReference type="AlphaFoldDB" id="A0A1M4T1R7"/>
<dbReference type="EMBL" id="FQUT01000001">
    <property type="protein sequence ID" value="SHE38364.1"/>
    <property type="molecule type" value="Genomic_DNA"/>
</dbReference>
<proteinExistence type="predicted"/>
<protein>
    <submittedName>
        <fullName evidence="1">Uncharacterized protein</fullName>
    </submittedName>
</protein>
<dbReference type="RefSeq" id="WP_072952697.1">
    <property type="nucleotide sequence ID" value="NZ_FQUT01000001.1"/>
</dbReference>
<sequence length="455" mass="51771">MSRTRIVKGKIFEAVEQDYTIYSESDIIDSSAEIVSEKGAEKGVSYGTPSKPSAGEIKAKCLVQFRPHDQYMNTPDFGFDWLRQGDSGQKGDEWFGAIMGRYFEESTFVTPFQNTNGWTADKISNPDGYFKKELSMYDKKLKSYKSFSVIWKKVNKKPYLYPIPTLTLFKGKSALFTLKIEIQEKPKKLTLEFKEKDAEKYLSLNLKEIGDVKKGKYSKYNYLKITCKEAFSKEQILYVKADDEICGALRIHPNDTAVVKKINVVIVKVKTDANGSPVIGKPATGGKAFFSQCMSQALVSVSMTEEILDCTGNFLFNKFKSNFCTSVGGVFTVTKSNGLREYLEDKVKSQFGNKYDNHYRLYFIGESGNWNGFAYGNSKFGVYFKTHNKATIAHETMHAMNLPHTFASISQGTMPAKYTYQAKKTNNIMDYSHLAGIERFCSYYWHWKILNSKIN</sequence>
<accession>A0A1M4T1R7</accession>
<dbReference type="Proteomes" id="UP000184518">
    <property type="component" value="Unassembled WGS sequence"/>
</dbReference>
<dbReference type="STRING" id="1416778.SAMN05443633_101131"/>
<evidence type="ECO:0000313" key="2">
    <source>
        <dbReference type="Proteomes" id="UP000184518"/>
    </source>
</evidence>
<reference evidence="2" key="1">
    <citation type="submission" date="2016-11" db="EMBL/GenBank/DDBJ databases">
        <authorList>
            <person name="Varghese N."/>
            <person name="Submissions S."/>
        </authorList>
    </citation>
    <scope>NUCLEOTIDE SEQUENCE [LARGE SCALE GENOMIC DNA]</scope>
    <source>
        <strain evidence="2">DSM 27619</strain>
    </source>
</reference>